<keyword evidence="6" id="KW-0888">Threonine protease</keyword>
<comment type="subunit">
    <text evidence="12">The 26S proteasome consists of a 20S proteasome core and two 19S regulatory subunits. The 20S proteasome core is composed of 28 subunits that are arranged in four stacked rings, resulting in a barrel-shaped structure. The two end rings are each formed by seven alpha subunits, and the two central rings are each formed by seven beta subunits. The catalytic chamber with the active sites is on the inside of the barrel.</text>
</comment>
<dbReference type="Gene3D" id="3.60.20.10">
    <property type="entry name" value="Glutamine Phosphoribosylpyrophosphate, subunit 1, domain 1"/>
    <property type="match status" value="1"/>
</dbReference>
<evidence type="ECO:0000256" key="5">
    <source>
        <dbReference type="ARBA" id="ARBA00022670"/>
    </source>
</evidence>
<protein>
    <recommendedName>
        <fullName evidence="3">proteasome endopeptidase complex</fullName>
        <ecNumber evidence="3">3.4.25.1</ecNumber>
    </recommendedName>
</protein>
<dbReference type="STRING" id="6832.A0A553P4L7"/>
<comment type="subcellular location">
    <subcellularLocation>
        <location evidence="2">Nucleus</location>
    </subcellularLocation>
</comment>
<dbReference type="Pfam" id="PF00227">
    <property type="entry name" value="Proteasome"/>
    <property type="match status" value="1"/>
</dbReference>
<dbReference type="GO" id="GO:0005737">
    <property type="term" value="C:cytoplasm"/>
    <property type="evidence" value="ECO:0007669"/>
    <property type="project" value="TreeGrafter"/>
</dbReference>
<dbReference type="InterPro" id="IPR001353">
    <property type="entry name" value="Proteasome_sua/b"/>
</dbReference>
<dbReference type="InterPro" id="IPR023333">
    <property type="entry name" value="Proteasome_suB-type"/>
</dbReference>
<evidence type="ECO:0000256" key="7">
    <source>
        <dbReference type="ARBA" id="ARBA00022801"/>
    </source>
</evidence>
<evidence type="ECO:0000256" key="11">
    <source>
        <dbReference type="ARBA" id="ARBA00024953"/>
    </source>
</evidence>
<evidence type="ECO:0000256" key="2">
    <source>
        <dbReference type="ARBA" id="ARBA00004123"/>
    </source>
</evidence>
<keyword evidence="4" id="KW-0963">Cytoplasm</keyword>
<dbReference type="GO" id="GO:0004298">
    <property type="term" value="F:threonine-type endopeptidase activity"/>
    <property type="evidence" value="ECO:0007669"/>
    <property type="project" value="UniProtKB-KW"/>
</dbReference>
<dbReference type="PROSITE" id="PS00854">
    <property type="entry name" value="PROTEASOME_BETA_1"/>
    <property type="match status" value="1"/>
</dbReference>
<dbReference type="InterPro" id="IPR016050">
    <property type="entry name" value="Proteasome_bsu_CS"/>
</dbReference>
<name>A0A553P4L7_TIGCA</name>
<dbReference type="PANTHER" id="PTHR32194:SF0">
    <property type="entry name" value="ATP-DEPENDENT PROTEASE SUBUNIT HSLV"/>
    <property type="match status" value="1"/>
</dbReference>
<evidence type="ECO:0000256" key="10">
    <source>
        <dbReference type="ARBA" id="ARBA00023242"/>
    </source>
</evidence>
<evidence type="ECO:0000256" key="8">
    <source>
        <dbReference type="ARBA" id="ARBA00022942"/>
    </source>
</evidence>
<keyword evidence="10" id="KW-0539">Nucleus</keyword>
<dbReference type="GO" id="GO:0005634">
    <property type="term" value="C:nucleus"/>
    <property type="evidence" value="ECO:0007669"/>
    <property type="project" value="UniProtKB-SubCell"/>
</dbReference>
<keyword evidence="5" id="KW-0645">Protease</keyword>
<evidence type="ECO:0000256" key="13">
    <source>
        <dbReference type="PIRSR" id="PIRSR600243-1"/>
    </source>
</evidence>
<organism evidence="14 15">
    <name type="scientific">Tigriopus californicus</name>
    <name type="common">Marine copepod</name>
    <dbReference type="NCBI Taxonomy" id="6832"/>
    <lineage>
        <taxon>Eukaryota</taxon>
        <taxon>Metazoa</taxon>
        <taxon>Ecdysozoa</taxon>
        <taxon>Arthropoda</taxon>
        <taxon>Crustacea</taxon>
        <taxon>Multicrustacea</taxon>
        <taxon>Hexanauplia</taxon>
        <taxon>Copepoda</taxon>
        <taxon>Harpacticoida</taxon>
        <taxon>Harpacticidae</taxon>
        <taxon>Tigriopus</taxon>
    </lineage>
</organism>
<dbReference type="EMBL" id="VCGU01000008">
    <property type="protein sequence ID" value="TRY72615.1"/>
    <property type="molecule type" value="Genomic_DNA"/>
</dbReference>
<dbReference type="PANTHER" id="PTHR32194">
    <property type="entry name" value="METALLOPROTEASE TLDD"/>
    <property type="match status" value="1"/>
</dbReference>
<dbReference type="Proteomes" id="UP000318571">
    <property type="component" value="Chromosome 7"/>
</dbReference>
<reference evidence="14 15" key="1">
    <citation type="journal article" date="2018" name="Nat. Ecol. Evol.">
        <title>Genomic signatures of mitonuclear coevolution across populations of Tigriopus californicus.</title>
        <authorList>
            <person name="Barreto F.S."/>
            <person name="Watson E.T."/>
            <person name="Lima T.G."/>
            <person name="Willett C.S."/>
            <person name="Edmands S."/>
            <person name="Li W."/>
            <person name="Burton R.S."/>
        </authorList>
    </citation>
    <scope>NUCLEOTIDE SEQUENCE [LARGE SCALE GENOMIC DNA]</scope>
    <source>
        <strain evidence="14 15">San Diego</strain>
    </source>
</reference>
<dbReference type="GO" id="GO:0019774">
    <property type="term" value="C:proteasome core complex, beta-subunit complex"/>
    <property type="evidence" value="ECO:0007669"/>
    <property type="project" value="UniProtKB-ARBA"/>
</dbReference>
<evidence type="ECO:0000256" key="12">
    <source>
        <dbReference type="ARBA" id="ARBA00026071"/>
    </source>
</evidence>
<evidence type="ECO:0000256" key="3">
    <source>
        <dbReference type="ARBA" id="ARBA00012039"/>
    </source>
</evidence>
<proteinExistence type="predicted"/>
<dbReference type="GO" id="GO:0051603">
    <property type="term" value="P:proteolysis involved in protein catabolic process"/>
    <property type="evidence" value="ECO:0007669"/>
    <property type="project" value="InterPro"/>
</dbReference>
<dbReference type="InterPro" id="IPR000243">
    <property type="entry name" value="Pept_T1A_subB"/>
</dbReference>
<keyword evidence="7" id="KW-0378">Hydrolase</keyword>
<dbReference type="FunFam" id="3.60.20.10:FF:000010">
    <property type="entry name" value="Proteasome subunit beta type-1"/>
    <property type="match status" value="1"/>
</dbReference>
<sequence length="324" mass="34804">MSDISQKAAIGQAIQERNDLLAEKHEREIECRGERSQAVQDILDDFAQWEQRLQRSMTQARTCPTQDQVSLTETLDEISAQMPVGEKLLAQNQGALPNLAPPAWLKPAAGLGMGSAPSGASTEMSTGTTLVAVEYAGGVVLGADSRTSMGTYVANRTTDKLTPVTERILACRSGSAADTQAVTDVVKYKLAFLEIESGRPAPVHTAAFLFKDICYEYRDSLTAGIIVAGWDEKKGGQVYSIPLGGMMVRQGATIGGSGSSYIYGYMDANYKPNMTREEALDLVSRCVTLAINRDGSSGGCCFMAAVDKNGVERKTILHTDLPTF</sequence>
<keyword evidence="9" id="KW-0865">Zymogen</keyword>
<evidence type="ECO:0000256" key="1">
    <source>
        <dbReference type="ARBA" id="ARBA00001198"/>
    </source>
</evidence>
<dbReference type="PROSITE" id="PS51476">
    <property type="entry name" value="PROTEASOME_BETA_2"/>
    <property type="match status" value="1"/>
</dbReference>
<accession>A0A553P4L7</accession>
<dbReference type="CDD" id="cd03762">
    <property type="entry name" value="proteasome_beta_type_6"/>
    <property type="match status" value="1"/>
</dbReference>
<evidence type="ECO:0000313" key="15">
    <source>
        <dbReference type="Proteomes" id="UP000318571"/>
    </source>
</evidence>
<feature type="active site" description="Nucleophile" evidence="13">
    <location>
        <position position="128"/>
    </location>
</feature>
<comment type="caution">
    <text evidence="14">The sequence shown here is derived from an EMBL/GenBank/DDBJ whole genome shotgun (WGS) entry which is preliminary data.</text>
</comment>
<keyword evidence="8" id="KW-0647">Proteasome</keyword>
<dbReference type="EC" id="3.4.25.1" evidence="3"/>
<dbReference type="AlphaFoldDB" id="A0A553P4L7"/>
<dbReference type="PRINTS" id="PR00141">
    <property type="entry name" value="PROTEASOME"/>
</dbReference>
<evidence type="ECO:0000256" key="6">
    <source>
        <dbReference type="ARBA" id="ARBA00022698"/>
    </source>
</evidence>
<dbReference type="SUPFAM" id="SSF56235">
    <property type="entry name" value="N-terminal nucleophile aminohydrolases (Ntn hydrolases)"/>
    <property type="match status" value="1"/>
</dbReference>
<evidence type="ECO:0000313" key="14">
    <source>
        <dbReference type="EMBL" id="TRY72615.1"/>
    </source>
</evidence>
<keyword evidence="15" id="KW-1185">Reference proteome</keyword>
<evidence type="ECO:0000256" key="9">
    <source>
        <dbReference type="ARBA" id="ARBA00023145"/>
    </source>
</evidence>
<gene>
    <name evidence="14" type="ORF">TCAL_13233</name>
</gene>
<comment type="catalytic activity">
    <reaction evidence="1">
        <text>Cleavage of peptide bonds with very broad specificity.</text>
        <dbReference type="EC" id="3.4.25.1"/>
    </reaction>
</comment>
<comment type="function">
    <text evidence="11">Non-catalytic component of the proteasome, a multicatalytic proteinase complex which is characterized by its ability to cleave peptides with Arg, Phe, Tyr, Leu, and Glu adjacent to the leaving group at neutral or slightly basic pH. The proteasome has an ATP-dependent proteolytic activity.</text>
</comment>
<evidence type="ECO:0000256" key="4">
    <source>
        <dbReference type="ARBA" id="ARBA00022490"/>
    </source>
</evidence>
<dbReference type="InterPro" id="IPR029055">
    <property type="entry name" value="Ntn_hydrolases_N"/>
</dbReference>